<feature type="signal peptide" evidence="1">
    <location>
        <begin position="1"/>
        <end position="27"/>
    </location>
</feature>
<dbReference type="InterPro" id="IPR038765">
    <property type="entry name" value="Papain-like_cys_pep_sf"/>
</dbReference>
<keyword evidence="1" id="KW-0732">Signal</keyword>
<dbReference type="AlphaFoldDB" id="A0A2S7SSG9"/>
<evidence type="ECO:0000256" key="1">
    <source>
        <dbReference type="SAM" id="SignalP"/>
    </source>
</evidence>
<feature type="domain" description="Transglutaminase-like" evidence="2">
    <location>
        <begin position="103"/>
        <end position="165"/>
    </location>
</feature>
<dbReference type="InterPro" id="IPR002931">
    <property type="entry name" value="Transglutaminase-like"/>
</dbReference>
<dbReference type="EMBL" id="PPSL01000005">
    <property type="protein sequence ID" value="PQJ09872.1"/>
    <property type="molecule type" value="Genomic_DNA"/>
</dbReference>
<dbReference type="SMART" id="SM00460">
    <property type="entry name" value="TGc"/>
    <property type="match status" value="1"/>
</dbReference>
<gene>
    <name evidence="3" type="ORF">CJD36_018275</name>
</gene>
<protein>
    <recommendedName>
        <fullName evidence="2">Transglutaminase-like domain-containing protein</fullName>
    </recommendedName>
</protein>
<proteinExistence type="predicted"/>
<dbReference type="Pfam" id="PF01841">
    <property type="entry name" value="Transglut_core"/>
    <property type="match status" value="1"/>
</dbReference>
<sequence length="386" mass="43913">MFFLFLQLMKCIRATLLLIFMLHTSFAQPVLPDRAADSIALAIPAASTKTITGIAKYINVHFATDEEKVRAAFIWVASTFSYDVPNMVKQDIKQTPQSKISKALATHSSVCEHYALVFNEVCNTMGITSYVVTGCTRKNGSASVLPHAWCCAKVDGKWQLYDPTWASGYVQDGKFVRKINDAFYKVDPYKMIATHMPFDPMWELLKYPITNQDLLDSMVTEGTYKVIFNFEDSIATWQHQTEEQRLLALACRMESSGLTSSMITDEYNRTKMNLAYINSQKYNASVNEFNKAVQFLNTFITYRNHQFIPAKPDNAILAMLDSTEKQLTLALAKIADVRMEGNIDAKVLGDYEKLRTDFIAKLDAQKSFLTHYMARDIANRKLMFEE</sequence>
<evidence type="ECO:0000313" key="4">
    <source>
        <dbReference type="Proteomes" id="UP000239872"/>
    </source>
</evidence>
<evidence type="ECO:0000259" key="2">
    <source>
        <dbReference type="SMART" id="SM00460"/>
    </source>
</evidence>
<dbReference type="GO" id="GO:0005737">
    <property type="term" value="C:cytoplasm"/>
    <property type="evidence" value="ECO:0007669"/>
    <property type="project" value="TreeGrafter"/>
</dbReference>
<dbReference type="PANTHER" id="PTHR46333:SF2">
    <property type="entry name" value="CYTOKINESIS PROTEIN 3"/>
    <property type="match status" value="1"/>
</dbReference>
<evidence type="ECO:0000313" key="3">
    <source>
        <dbReference type="EMBL" id="PQJ09872.1"/>
    </source>
</evidence>
<dbReference type="SUPFAM" id="SSF54001">
    <property type="entry name" value="Cysteine proteinases"/>
    <property type="match status" value="1"/>
</dbReference>
<comment type="caution">
    <text evidence="3">The sequence shown here is derived from an EMBL/GenBank/DDBJ whole genome shotgun (WGS) entry which is preliminary data.</text>
</comment>
<accession>A0A2S7SSG9</accession>
<name>A0A2S7SSG9_9BACT</name>
<dbReference type="InterPro" id="IPR052557">
    <property type="entry name" value="CAP/Cytokinesis_protein"/>
</dbReference>
<feature type="chain" id="PRO_5015640727" description="Transglutaminase-like domain-containing protein" evidence="1">
    <location>
        <begin position="28"/>
        <end position="386"/>
    </location>
</feature>
<dbReference type="Proteomes" id="UP000239872">
    <property type="component" value="Unassembled WGS sequence"/>
</dbReference>
<reference evidence="3 4" key="1">
    <citation type="submission" date="2018-01" db="EMBL/GenBank/DDBJ databases">
        <title>A novel member of the phylum Bacteroidetes isolated from glacier ice.</title>
        <authorList>
            <person name="Liu Q."/>
            <person name="Xin Y.-H."/>
        </authorList>
    </citation>
    <scope>NUCLEOTIDE SEQUENCE [LARGE SCALE GENOMIC DNA]</scope>
    <source>
        <strain evidence="3 4">RB1R16</strain>
    </source>
</reference>
<organism evidence="3 4">
    <name type="scientific">Flavipsychrobacter stenotrophus</name>
    <dbReference type="NCBI Taxonomy" id="2077091"/>
    <lineage>
        <taxon>Bacteria</taxon>
        <taxon>Pseudomonadati</taxon>
        <taxon>Bacteroidota</taxon>
        <taxon>Chitinophagia</taxon>
        <taxon>Chitinophagales</taxon>
        <taxon>Chitinophagaceae</taxon>
        <taxon>Flavipsychrobacter</taxon>
    </lineage>
</organism>
<dbReference type="PANTHER" id="PTHR46333">
    <property type="entry name" value="CYTOKINESIS PROTEIN 3"/>
    <property type="match status" value="1"/>
</dbReference>
<dbReference type="Gene3D" id="3.10.620.30">
    <property type="match status" value="1"/>
</dbReference>
<keyword evidence="4" id="KW-1185">Reference proteome</keyword>